<dbReference type="AlphaFoldDB" id="A0A9N9LZ34"/>
<comment type="caution">
    <text evidence="1">The sequence shown here is derived from an EMBL/GenBank/DDBJ whole genome shotgun (WGS) entry which is preliminary data.</text>
</comment>
<name>A0A9N9LZ34_9HELO</name>
<keyword evidence="2" id="KW-1185">Reference proteome</keyword>
<evidence type="ECO:0008006" key="3">
    <source>
        <dbReference type="Google" id="ProtNLM"/>
    </source>
</evidence>
<dbReference type="Proteomes" id="UP000701801">
    <property type="component" value="Unassembled WGS sequence"/>
</dbReference>
<sequence>MAKHTAPRTVLVTGANGYIGSAISRSFVRAGWKTYGLICSQKHASALSYNDMIPVLGSFNDPSFPFLTKLNEEGVVFDVVISTTEQLSNYIPHYNAIIPLLHKVVELTKDSDKLATSPGLRPHTESSLLNSPKALRDRANYAMRAFHHGDAFDAAVIRPTNV</sequence>
<accession>A0A9N9LZ34</accession>
<dbReference type="SUPFAM" id="SSF51735">
    <property type="entry name" value="NAD(P)-binding Rossmann-fold domains"/>
    <property type="match status" value="1"/>
</dbReference>
<reference evidence="1" key="1">
    <citation type="submission" date="2021-07" db="EMBL/GenBank/DDBJ databases">
        <authorList>
            <person name="Durling M."/>
        </authorList>
    </citation>
    <scope>NUCLEOTIDE SEQUENCE</scope>
</reference>
<dbReference type="Gene3D" id="3.40.50.720">
    <property type="entry name" value="NAD(P)-binding Rossmann-like Domain"/>
    <property type="match status" value="1"/>
</dbReference>
<dbReference type="InterPro" id="IPR036291">
    <property type="entry name" value="NAD(P)-bd_dom_sf"/>
</dbReference>
<dbReference type="OrthoDB" id="2735536at2759"/>
<dbReference type="EMBL" id="CAJVRM010000734">
    <property type="protein sequence ID" value="CAG8983704.1"/>
    <property type="molecule type" value="Genomic_DNA"/>
</dbReference>
<gene>
    <name evidence="1" type="ORF">HYALB_00006273</name>
</gene>
<evidence type="ECO:0000313" key="2">
    <source>
        <dbReference type="Proteomes" id="UP000701801"/>
    </source>
</evidence>
<proteinExistence type="predicted"/>
<organism evidence="1 2">
    <name type="scientific">Hymenoscyphus albidus</name>
    <dbReference type="NCBI Taxonomy" id="595503"/>
    <lineage>
        <taxon>Eukaryota</taxon>
        <taxon>Fungi</taxon>
        <taxon>Dikarya</taxon>
        <taxon>Ascomycota</taxon>
        <taxon>Pezizomycotina</taxon>
        <taxon>Leotiomycetes</taxon>
        <taxon>Helotiales</taxon>
        <taxon>Helotiaceae</taxon>
        <taxon>Hymenoscyphus</taxon>
    </lineage>
</organism>
<evidence type="ECO:0000313" key="1">
    <source>
        <dbReference type="EMBL" id="CAG8983704.1"/>
    </source>
</evidence>
<protein>
    <recommendedName>
        <fullName evidence="3">NAD-dependent epimerase/dehydratase domain-containing protein</fullName>
    </recommendedName>
</protein>